<dbReference type="SUPFAM" id="SSF57667">
    <property type="entry name" value="beta-beta-alpha zinc fingers"/>
    <property type="match status" value="3"/>
</dbReference>
<feature type="compositionally biased region" description="Gly residues" evidence="13">
    <location>
        <begin position="1457"/>
        <end position="1481"/>
    </location>
</feature>
<proteinExistence type="inferred from homology"/>
<dbReference type="SUPFAM" id="SSF81383">
    <property type="entry name" value="F-box domain"/>
    <property type="match status" value="1"/>
</dbReference>
<feature type="compositionally biased region" description="Low complexity" evidence="13">
    <location>
        <begin position="1444"/>
        <end position="1456"/>
    </location>
</feature>
<evidence type="ECO:0000256" key="4">
    <source>
        <dbReference type="ARBA" id="ARBA00022771"/>
    </source>
</evidence>
<feature type="region of interest" description="Disordered" evidence="13">
    <location>
        <begin position="145"/>
        <end position="173"/>
    </location>
</feature>
<keyword evidence="3" id="KW-0677">Repeat</keyword>
<feature type="domain" description="C2H2-type" evidence="15">
    <location>
        <begin position="1558"/>
        <end position="1585"/>
    </location>
</feature>
<evidence type="ECO:0000256" key="13">
    <source>
        <dbReference type="SAM" id="MobiDB-lite"/>
    </source>
</evidence>
<accession>A0A4U1F4W9</accession>
<feature type="domain" description="C2H2-type" evidence="15">
    <location>
        <begin position="1614"/>
        <end position="1632"/>
    </location>
</feature>
<feature type="compositionally biased region" description="Low complexity" evidence="13">
    <location>
        <begin position="1482"/>
        <end position="1491"/>
    </location>
</feature>
<evidence type="ECO:0000256" key="1">
    <source>
        <dbReference type="ARBA" id="ARBA00004123"/>
    </source>
</evidence>
<evidence type="ECO:0000256" key="9">
    <source>
        <dbReference type="ARBA" id="ARBA00023163"/>
    </source>
</evidence>
<evidence type="ECO:0000256" key="11">
    <source>
        <dbReference type="ARBA" id="ARBA00037948"/>
    </source>
</evidence>
<dbReference type="EMBL" id="RWIC01000405">
    <property type="protein sequence ID" value="TKC44304.1"/>
    <property type="molecule type" value="Genomic_DNA"/>
</dbReference>
<feature type="region of interest" description="Disordered" evidence="13">
    <location>
        <begin position="1174"/>
        <end position="1312"/>
    </location>
</feature>
<keyword evidence="14" id="KW-1133">Transmembrane helix</keyword>
<dbReference type="InterPro" id="IPR001810">
    <property type="entry name" value="F-box_dom"/>
</dbReference>
<dbReference type="FunFam" id="3.80.10.10:FF:000487">
    <property type="entry name" value="F-box and leucine-rich repeat protein 6"/>
    <property type="match status" value="1"/>
</dbReference>
<keyword evidence="14" id="KW-0472">Membrane</keyword>
<feature type="transmembrane region" description="Helical" evidence="14">
    <location>
        <begin position="798"/>
        <end position="815"/>
    </location>
</feature>
<feature type="compositionally biased region" description="Pro residues" evidence="13">
    <location>
        <begin position="156"/>
        <end position="168"/>
    </location>
</feature>
<feature type="region of interest" description="Disordered" evidence="13">
    <location>
        <begin position="1006"/>
        <end position="1153"/>
    </location>
</feature>
<dbReference type="PROSITE" id="PS50157">
    <property type="entry name" value="ZINC_FINGER_C2H2_2"/>
    <property type="match status" value="4"/>
</dbReference>
<dbReference type="SUPFAM" id="SSF52047">
    <property type="entry name" value="RNI-like"/>
    <property type="match status" value="1"/>
</dbReference>
<feature type="transmembrane region" description="Helical" evidence="14">
    <location>
        <begin position="768"/>
        <end position="786"/>
    </location>
</feature>
<dbReference type="SMART" id="SM00355">
    <property type="entry name" value="ZnF_C2H2"/>
    <property type="match status" value="5"/>
</dbReference>
<dbReference type="Gene3D" id="3.30.160.60">
    <property type="entry name" value="Classic Zinc Finger"/>
    <property type="match status" value="4"/>
</dbReference>
<evidence type="ECO:0000313" key="16">
    <source>
        <dbReference type="EMBL" id="TKC44304.1"/>
    </source>
</evidence>
<dbReference type="InterPro" id="IPR013087">
    <property type="entry name" value="Znf_C2H2_type"/>
</dbReference>
<evidence type="ECO:0000256" key="8">
    <source>
        <dbReference type="ARBA" id="ARBA00023125"/>
    </source>
</evidence>
<dbReference type="InterPro" id="IPR047922">
    <property type="entry name" value="FBXL6_F-box"/>
</dbReference>
<dbReference type="GO" id="GO:0005634">
    <property type="term" value="C:nucleus"/>
    <property type="evidence" value="ECO:0007669"/>
    <property type="project" value="UniProtKB-SubCell"/>
</dbReference>
<evidence type="ECO:0000256" key="10">
    <source>
        <dbReference type="ARBA" id="ARBA00023242"/>
    </source>
</evidence>
<dbReference type="CDD" id="cd22119">
    <property type="entry name" value="F-box_FBXL6"/>
    <property type="match status" value="1"/>
</dbReference>
<feature type="compositionally biased region" description="Basic residues" evidence="13">
    <location>
        <begin position="1077"/>
        <end position="1090"/>
    </location>
</feature>
<evidence type="ECO:0000256" key="7">
    <source>
        <dbReference type="ARBA" id="ARBA00023015"/>
    </source>
</evidence>
<comment type="caution">
    <text evidence="16">The sequence shown here is derived from an EMBL/GenBank/DDBJ whole genome shotgun (WGS) entry which is preliminary data.</text>
</comment>
<comment type="similarity">
    <text evidence="11">Belongs to the snail C2H2-type zinc-finger protein family.</text>
</comment>
<keyword evidence="5" id="KW-0833">Ubl conjugation pathway</keyword>
<feature type="compositionally biased region" description="Basic and acidic residues" evidence="13">
    <location>
        <begin position="1230"/>
        <end position="1256"/>
    </location>
</feature>
<keyword evidence="4 12" id="KW-0863">Zinc-finger</keyword>
<dbReference type="Gene3D" id="3.80.10.10">
    <property type="entry name" value="Ribonuclease Inhibitor"/>
    <property type="match status" value="2"/>
</dbReference>
<keyword evidence="9" id="KW-0804">Transcription</keyword>
<evidence type="ECO:0000256" key="3">
    <source>
        <dbReference type="ARBA" id="ARBA00022737"/>
    </source>
</evidence>
<dbReference type="Pfam" id="PF00096">
    <property type="entry name" value="zf-C2H2"/>
    <property type="match status" value="3"/>
</dbReference>
<dbReference type="InterPro" id="IPR036047">
    <property type="entry name" value="F-box-like_dom_sf"/>
</dbReference>
<dbReference type="InterPro" id="IPR036236">
    <property type="entry name" value="Znf_C2H2_sf"/>
</dbReference>
<dbReference type="PANTHER" id="PTHR35442:SF1">
    <property type="entry name" value="CATION CHANNEL SPERM-ASSOCIATED AUXILIARY SUBUNIT TMEM249"/>
    <property type="match status" value="1"/>
</dbReference>
<keyword evidence="14" id="KW-0812">Transmembrane</keyword>
<dbReference type="FunFam" id="1.20.1280.50:FF:000035">
    <property type="entry name" value="F-box/LRR-repeat protein 6 isoform X2"/>
    <property type="match status" value="1"/>
</dbReference>
<dbReference type="GO" id="GO:0003677">
    <property type="term" value="F:DNA binding"/>
    <property type="evidence" value="ECO:0007669"/>
    <property type="project" value="UniProtKB-KW"/>
</dbReference>
<keyword evidence="2" id="KW-0479">Metal-binding</keyword>
<dbReference type="InterPro" id="IPR027861">
    <property type="entry name" value="TMEM249"/>
</dbReference>
<keyword evidence="10" id="KW-0539">Nucleus</keyword>
<feature type="non-terminal residue" evidence="16">
    <location>
        <position position="1"/>
    </location>
</feature>
<evidence type="ECO:0000256" key="12">
    <source>
        <dbReference type="PROSITE-ProRule" id="PRU00042"/>
    </source>
</evidence>
<dbReference type="Proteomes" id="UP000308365">
    <property type="component" value="Unassembled WGS sequence"/>
</dbReference>
<feature type="region of interest" description="Disordered" evidence="13">
    <location>
        <begin position="616"/>
        <end position="642"/>
    </location>
</feature>
<gene>
    <name evidence="16" type="ORF">EI555_001750</name>
</gene>
<dbReference type="FunFam" id="3.30.160.60:FF:000560">
    <property type="entry name" value="Scratch family transcriptional repressor 1"/>
    <property type="match status" value="1"/>
</dbReference>
<dbReference type="GO" id="GO:0008270">
    <property type="term" value="F:zinc ion binding"/>
    <property type="evidence" value="ECO:0007669"/>
    <property type="project" value="UniProtKB-KW"/>
</dbReference>
<feature type="compositionally biased region" description="Basic and acidic residues" evidence="13">
    <location>
        <begin position="1109"/>
        <end position="1119"/>
    </location>
</feature>
<sequence>PPKYYPARIRDKDSGTRLPLRRQAHLYGFCETPDSRSQVGAGDVATAGTAPRCITGAAESRPRAAMAPGVARRARQRVRILPLAGARSRSAEDWWWDRLAPSGSGYHLLQSDSMLLVLPGPGPARRRAQRRAARRAQLLRLHGARAAEAKAKPRTAPAPAPAPAPQQEPDPGWGDRIPLEILLQIFGLLVAADGPIPFLGRAARVCRRWHEAASQPALWHTLTLSPPLVGRPAKSGTKTEKKLLASLEWLMPSRESCPRLTFLKLSDCHGVTPDTLIMLAKACPQLHSLDIQHSTVESTAVVSFLEEAGPRMRKLWLTYSSQTTAILGALLGSCCPQLQLLEVSTGLNHNSTPLQLPVEALQKGCPQLQPSGRATTPGPGFPSLEELCLASSTCNFVSNEVLDRLLHGSPHLRLLDLRGCARITPAGLHDLPCQELEQLHLGLYGMSDRLTLAKEGSLLLTQKWCHTLQELDLSGQGFSEKDLEQALAAFSGAPGASHLALCSLNLRGTRVTASTVSSVISNCSGLLYLNLESCRCLPRGLKRAYRGPEEVQDYGELSVFVYEALTRAEAAVEKGRPCSAMGLVVGPLPTDSLPAQAWDVPLPHPSAGEVHAHRRAGRLPGDGKINRTALIEPPPRASRTRRSPELLEAGVAQPRPPLGVVPLPSPENCSFLDRNPEGFILPGMSVAVSSGQWQQTSRTADGLYPTQAPKGRFSGLPTTAGSKPFQLWAQGLFCTERNLAKRLKNNSFYPFTQQQPNVFVLEYYLDTLWKGTLLFIVCFFLISFGLVSEVQKQETWGFPAYGVGVGLWLMISSLPRRRLVLNHVRGVYHFSIQGRTVCQAPMHLVYVRMALSSDAYGRCFFQLVLCGHKLEPLVLVQLSERYEQMEYLGRHIARKLNINYFDCLATSYRHVVRHWPPGAAFSPGILRRQNGSRFQWPRGLASLLRLRPRTPAACSPFRLLPPRVLADASIARRPHPPPTPALAEASPHRCIRPELPDLILCLSDALDPVTSSNPPTPPRHLGSTPDAGGTGEPGRRRGAELSAPGTPPNARPRCGPPAARSRQVSAGPPCRPAQGHRSLRRVRTRSRLGRARILPEPPLQPWSSGTEGRVGERSERGDPNLRAGEASLPETPFRGPPPGGRAPAARPSQLTPALPARSLAEVLAGPALAAVLKLPALPPPPRSPGPAPPPPGAWRPPGPGRSRSPPPRPPSLLPRLSRGGTAGWGAGTRGGKEGRKEEKREEEKREENRRREEKEGRRRKGIPRSREGNAGQAGRREDGTRAAAPKGQSGDPCCFRRPSDGPQRRSPAGIMPRSFLVKKVKLDTFSSADLESSYGRARSDLGERLQEKGYLNDYAGPASVYDGDAEAALLKGPSPEPMYAAAVRGELGPAAAGSAPPPTPRPELATAAGGYINGDAAVSEGYAADAFFITDGRSRRKAANANAAAAPSTASAAAPDGDGGGGAGAGTRGAGSGAGGRGGARAGASTEARAGPGAGSAGGRHACGECGKTYATSSNLSRHKQTHRSLDSQLARRCPTCGKVYVSMPAMAMHLLTHDLRHKCGVCGKAFSRPWLLQGHMRSHTGEKPFGCAHCGKAFADRSNLRAHMQTHSAFKHFQCKRCKKSFALKSYLNKHYESACFKGAAAAGPPAPAPAAPPQLSPVQA</sequence>
<evidence type="ECO:0000313" key="17">
    <source>
        <dbReference type="Proteomes" id="UP000308365"/>
    </source>
</evidence>
<dbReference type="PROSITE" id="PS00028">
    <property type="entry name" value="ZINC_FINGER_C2H2_1"/>
    <property type="match status" value="3"/>
</dbReference>
<dbReference type="Pfam" id="PF15158">
    <property type="entry name" value="TMEM249"/>
    <property type="match status" value="1"/>
</dbReference>
<reference evidence="17" key="1">
    <citation type="journal article" date="2019" name="IScience">
        <title>Narwhal Genome Reveals Long-Term Low Genetic Diversity despite Current Large Abundance Size.</title>
        <authorList>
            <person name="Westbury M.V."/>
            <person name="Petersen B."/>
            <person name="Garde E."/>
            <person name="Heide-Jorgensen M.P."/>
            <person name="Lorenzen E.D."/>
        </authorList>
    </citation>
    <scope>NUCLEOTIDE SEQUENCE [LARGE SCALE GENOMIC DNA]</scope>
</reference>
<feature type="domain" description="C2H2-type" evidence="15">
    <location>
        <begin position="1586"/>
        <end position="1613"/>
    </location>
</feature>
<protein>
    <recommendedName>
        <fullName evidence="15">C2H2-type domain-containing protein</fullName>
    </recommendedName>
</protein>
<comment type="subcellular location">
    <subcellularLocation>
        <location evidence="1">Nucleus</location>
    </subcellularLocation>
</comment>
<evidence type="ECO:0000256" key="2">
    <source>
        <dbReference type="ARBA" id="ARBA00022723"/>
    </source>
</evidence>
<feature type="region of interest" description="Disordered" evidence="13">
    <location>
        <begin position="1444"/>
        <end position="1500"/>
    </location>
</feature>
<dbReference type="Pfam" id="PF13912">
    <property type="entry name" value="zf-C2H2_6"/>
    <property type="match status" value="1"/>
</dbReference>
<dbReference type="FunFam" id="3.30.160.60:FF:000169">
    <property type="entry name" value="transcriptional repressor scratch 2"/>
    <property type="match status" value="1"/>
</dbReference>
<evidence type="ECO:0000256" key="6">
    <source>
        <dbReference type="ARBA" id="ARBA00022833"/>
    </source>
</evidence>
<dbReference type="PANTHER" id="PTHR35442">
    <property type="entry name" value="TRANSMEMBRANE PROTEIN 249"/>
    <property type="match status" value="1"/>
</dbReference>
<keyword evidence="7" id="KW-0805">Transcription regulation</keyword>
<evidence type="ECO:0000256" key="5">
    <source>
        <dbReference type="ARBA" id="ARBA00022786"/>
    </source>
</evidence>
<organism evidence="16 17">
    <name type="scientific">Monodon monoceros</name>
    <name type="common">Narwhal</name>
    <name type="synonym">Ceratodon monodon</name>
    <dbReference type="NCBI Taxonomy" id="40151"/>
    <lineage>
        <taxon>Eukaryota</taxon>
        <taxon>Metazoa</taxon>
        <taxon>Chordata</taxon>
        <taxon>Craniata</taxon>
        <taxon>Vertebrata</taxon>
        <taxon>Euteleostomi</taxon>
        <taxon>Mammalia</taxon>
        <taxon>Eutheria</taxon>
        <taxon>Laurasiatheria</taxon>
        <taxon>Artiodactyla</taxon>
        <taxon>Whippomorpha</taxon>
        <taxon>Cetacea</taxon>
        <taxon>Odontoceti</taxon>
        <taxon>Monodontidae</taxon>
        <taxon>Monodon</taxon>
    </lineage>
</organism>
<keyword evidence="6" id="KW-0862">Zinc</keyword>
<feature type="domain" description="C2H2-type" evidence="15">
    <location>
        <begin position="1501"/>
        <end position="1528"/>
    </location>
</feature>
<feature type="compositionally biased region" description="Pro residues" evidence="13">
    <location>
        <begin position="1176"/>
        <end position="1212"/>
    </location>
</feature>
<feature type="compositionally biased region" description="Gly residues" evidence="13">
    <location>
        <begin position="1220"/>
        <end position="1229"/>
    </location>
</feature>
<dbReference type="InterPro" id="IPR032675">
    <property type="entry name" value="LRR_dom_sf"/>
</dbReference>
<evidence type="ECO:0000259" key="15">
    <source>
        <dbReference type="PROSITE" id="PS50157"/>
    </source>
</evidence>
<name>A0A4U1F4W9_MONMO</name>
<dbReference type="FunFam" id="3.30.160.60:FF:000043">
    <property type="entry name" value="Scratch family zinc finger 2"/>
    <property type="match status" value="1"/>
</dbReference>
<evidence type="ECO:0000256" key="14">
    <source>
        <dbReference type="SAM" id="Phobius"/>
    </source>
</evidence>
<dbReference type="GO" id="GO:0019005">
    <property type="term" value="C:SCF ubiquitin ligase complex"/>
    <property type="evidence" value="ECO:0007669"/>
    <property type="project" value="InterPro"/>
</dbReference>
<dbReference type="Gene3D" id="1.20.1280.50">
    <property type="match status" value="1"/>
</dbReference>
<dbReference type="Pfam" id="PF12937">
    <property type="entry name" value="F-box-like"/>
    <property type="match status" value="1"/>
</dbReference>
<keyword evidence="8" id="KW-0238">DNA-binding</keyword>